<sequence>MLSEIMRYIWFLLSILWCIGKSIFPQRAAIAKFVADPVKKVVLYDDDKDEDLNDAVDKMCKLHGSSNVLIDAFNAWQRLGIMDYIFPTEVAEVAFRLVKERYILNKTRLDDTQGSWSSCSRFLAFCQEYRSKFDRFMERYSRVGIYPIKDVLPDYCAKTCPIAMLDDEDVLKSHHIFGLKGCNKSGRFLKKNCLLVRYHSGGFGMNPHLFECGELLFKLTRTWTLPSQDLWASFTLTVRQLLVSIQDRNFEALVVGHFRNRACDILMACKAYMDGLQVGGVGNDENCCCSIEFRNDVTSCVWLLVKAFNKIGATEANNSSPLSAPTPIRGSKLKFSESEQIQLGSLNSSKYVFVPFFAKFSHDPK</sequence>
<proteinExistence type="predicted"/>
<accession>A0ACB9IBX3</accession>
<evidence type="ECO:0000313" key="1">
    <source>
        <dbReference type="EMBL" id="KAI3805068.1"/>
    </source>
</evidence>
<evidence type="ECO:0000313" key="2">
    <source>
        <dbReference type="Proteomes" id="UP001056120"/>
    </source>
</evidence>
<dbReference type="Proteomes" id="UP001056120">
    <property type="component" value="Linkage Group LG09"/>
</dbReference>
<keyword evidence="2" id="KW-1185">Reference proteome</keyword>
<dbReference type="EMBL" id="CM042026">
    <property type="protein sequence ID" value="KAI3805068.1"/>
    <property type="molecule type" value="Genomic_DNA"/>
</dbReference>
<name>A0ACB9IBX3_9ASTR</name>
<protein>
    <submittedName>
        <fullName evidence="1">Uncharacterized protein</fullName>
    </submittedName>
</protein>
<reference evidence="1 2" key="2">
    <citation type="journal article" date="2022" name="Mol. Ecol. Resour.">
        <title>The genomes of chicory, endive, great burdock and yacon provide insights into Asteraceae paleo-polyploidization history and plant inulin production.</title>
        <authorList>
            <person name="Fan W."/>
            <person name="Wang S."/>
            <person name="Wang H."/>
            <person name="Wang A."/>
            <person name="Jiang F."/>
            <person name="Liu H."/>
            <person name="Zhao H."/>
            <person name="Xu D."/>
            <person name="Zhang Y."/>
        </authorList>
    </citation>
    <scope>NUCLEOTIDE SEQUENCE [LARGE SCALE GENOMIC DNA]</scope>
    <source>
        <strain evidence="2">cv. Yunnan</strain>
        <tissue evidence="1">Leaves</tissue>
    </source>
</reference>
<gene>
    <name evidence="1" type="ORF">L1987_27101</name>
</gene>
<organism evidence="1 2">
    <name type="scientific">Smallanthus sonchifolius</name>
    <dbReference type="NCBI Taxonomy" id="185202"/>
    <lineage>
        <taxon>Eukaryota</taxon>
        <taxon>Viridiplantae</taxon>
        <taxon>Streptophyta</taxon>
        <taxon>Embryophyta</taxon>
        <taxon>Tracheophyta</taxon>
        <taxon>Spermatophyta</taxon>
        <taxon>Magnoliopsida</taxon>
        <taxon>eudicotyledons</taxon>
        <taxon>Gunneridae</taxon>
        <taxon>Pentapetalae</taxon>
        <taxon>asterids</taxon>
        <taxon>campanulids</taxon>
        <taxon>Asterales</taxon>
        <taxon>Asteraceae</taxon>
        <taxon>Asteroideae</taxon>
        <taxon>Heliantheae alliance</taxon>
        <taxon>Millerieae</taxon>
        <taxon>Smallanthus</taxon>
    </lineage>
</organism>
<comment type="caution">
    <text evidence="1">The sequence shown here is derived from an EMBL/GenBank/DDBJ whole genome shotgun (WGS) entry which is preliminary data.</text>
</comment>
<reference evidence="2" key="1">
    <citation type="journal article" date="2022" name="Mol. Ecol. Resour.">
        <title>The genomes of chicory, endive, great burdock and yacon provide insights into Asteraceae palaeo-polyploidization history and plant inulin production.</title>
        <authorList>
            <person name="Fan W."/>
            <person name="Wang S."/>
            <person name="Wang H."/>
            <person name="Wang A."/>
            <person name="Jiang F."/>
            <person name="Liu H."/>
            <person name="Zhao H."/>
            <person name="Xu D."/>
            <person name="Zhang Y."/>
        </authorList>
    </citation>
    <scope>NUCLEOTIDE SEQUENCE [LARGE SCALE GENOMIC DNA]</scope>
    <source>
        <strain evidence="2">cv. Yunnan</strain>
    </source>
</reference>